<sequence>YTGRRRRRRKPQDRIAKVTFGGNASPKQISWGSGSRHIDFDEILYIAWGHWTPVFQSRKDQLDPTLCFSVVGKTQTLDVHAQSKEMAKLWVKGLIKLIGQTDEQAMKLSKQGLETENNTDGDDSNQAKKADKDKGNTKEHKKCVRSLVLLQQDLFVMTTTVFRNLEEERIWDIDQSVRDKFNAKLLYEEALKEIVPWRQWNHWVREKVVAYLKE</sequence>
<evidence type="ECO:0000313" key="2">
    <source>
        <dbReference type="EMBL" id="ETO26956.1"/>
    </source>
</evidence>
<evidence type="ECO:0000256" key="1">
    <source>
        <dbReference type="SAM" id="MobiDB-lite"/>
    </source>
</evidence>
<dbReference type="SUPFAM" id="SSF50729">
    <property type="entry name" value="PH domain-like"/>
    <property type="match status" value="1"/>
</dbReference>
<protein>
    <recommendedName>
        <fullName evidence="4">PH domain-containing protein</fullName>
    </recommendedName>
</protein>
<proteinExistence type="predicted"/>
<name>X6NLU3_RETFI</name>
<gene>
    <name evidence="2" type="ORF">RFI_10177</name>
</gene>
<dbReference type="Proteomes" id="UP000023152">
    <property type="component" value="Unassembled WGS sequence"/>
</dbReference>
<reference evidence="2 3" key="1">
    <citation type="journal article" date="2013" name="Curr. Biol.">
        <title>The Genome of the Foraminiferan Reticulomyxa filosa.</title>
        <authorList>
            <person name="Glockner G."/>
            <person name="Hulsmann N."/>
            <person name="Schleicher M."/>
            <person name="Noegel A.A."/>
            <person name="Eichinger L."/>
            <person name="Gallinger C."/>
            <person name="Pawlowski J."/>
            <person name="Sierra R."/>
            <person name="Euteneuer U."/>
            <person name="Pillet L."/>
            <person name="Moustafa A."/>
            <person name="Platzer M."/>
            <person name="Groth M."/>
            <person name="Szafranski K."/>
            <person name="Schliwa M."/>
        </authorList>
    </citation>
    <scope>NUCLEOTIDE SEQUENCE [LARGE SCALE GENOMIC DNA]</scope>
</reference>
<keyword evidence="3" id="KW-1185">Reference proteome</keyword>
<comment type="caution">
    <text evidence="2">The sequence shown here is derived from an EMBL/GenBank/DDBJ whole genome shotgun (WGS) entry which is preliminary data.</text>
</comment>
<evidence type="ECO:0008006" key="4">
    <source>
        <dbReference type="Google" id="ProtNLM"/>
    </source>
</evidence>
<dbReference type="Gene3D" id="2.30.29.30">
    <property type="entry name" value="Pleckstrin-homology domain (PH domain)/Phosphotyrosine-binding domain (PTB)"/>
    <property type="match status" value="1"/>
</dbReference>
<feature type="compositionally biased region" description="Basic and acidic residues" evidence="1">
    <location>
        <begin position="125"/>
        <end position="137"/>
    </location>
</feature>
<evidence type="ECO:0000313" key="3">
    <source>
        <dbReference type="Proteomes" id="UP000023152"/>
    </source>
</evidence>
<feature type="non-terminal residue" evidence="2">
    <location>
        <position position="1"/>
    </location>
</feature>
<feature type="region of interest" description="Disordered" evidence="1">
    <location>
        <begin position="108"/>
        <end position="137"/>
    </location>
</feature>
<dbReference type="InterPro" id="IPR011993">
    <property type="entry name" value="PH-like_dom_sf"/>
</dbReference>
<accession>X6NLU3</accession>
<dbReference type="OrthoDB" id="269822at2759"/>
<dbReference type="EMBL" id="ASPP01007548">
    <property type="protein sequence ID" value="ETO26956.1"/>
    <property type="molecule type" value="Genomic_DNA"/>
</dbReference>
<dbReference type="AlphaFoldDB" id="X6NLU3"/>
<organism evidence="2 3">
    <name type="scientific">Reticulomyxa filosa</name>
    <dbReference type="NCBI Taxonomy" id="46433"/>
    <lineage>
        <taxon>Eukaryota</taxon>
        <taxon>Sar</taxon>
        <taxon>Rhizaria</taxon>
        <taxon>Retaria</taxon>
        <taxon>Foraminifera</taxon>
        <taxon>Monothalamids</taxon>
        <taxon>Reticulomyxidae</taxon>
        <taxon>Reticulomyxa</taxon>
    </lineage>
</organism>